<proteinExistence type="predicted"/>
<keyword evidence="2" id="KW-0677">Repeat</keyword>
<feature type="signal peptide" evidence="6">
    <location>
        <begin position="1"/>
        <end position="35"/>
    </location>
</feature>
<sequence length="229" mass="26160">FLILSAGCRLSVSSLCLLVPTLRLMCAFAWQVVQCCNVAQYRKVEELVKITTCSLCPYSDNQTFTPKMRRITDTCETPYLCSYCGQGFRSSNILALHVRIHTGDRRYKCPICGKTSIQHLSRHMRMHRGEKNYLCTECGKAFLSSGELRLHMRFHTGERPYTCKHCGKGFIAKCLLTVHTRQHTGERFDVRDASLPTLLDQLNVSRQTELEPLISKSAMYRVEGLIEDN</sequence>
<feature type="domain" description="C2H2-type" evidence="7">
    <location>
        <begin position="133"/>
        <end position="160"/>
    </location>
</feature>
<feature type="domain" description="C2H2-type" evidence="7">
    <location>
        <begin position="79"/>
        <end position="106"/>
    </location>
</feature>
<evidence type="ECO:0000256" key="5">
    <source>
        <dbReference type="PROSITE-ProRule" id="PRU00042"/>
    </source>
</evidence>
<evidence type="ECO:0000256" key="4">
    <source>
        <dbReference type="ARBA" id="ARBA00022833"/>
    </source>
</evidence>
<feature type="domain" description="C2H2-type" evidence="7">
    <location>
        <begin position="161"/>
        <end position="188"/>
    </location>
</feature>
<dbReference type="FunFam" id="3.30.160.60:FF:000052">
    <property type="entry name" value="zinc finger protein 546 isoform X1"/>
    <property type="match status" value="1"/>
</dbReference>
<dbReference type="FunFam" id="3.30.160.60:FF:002343">
    <property type="entry name" value="Zinc finger protein 33A"/>
    <property type="match status" value="1"/>
</dbReference>
<accession>A0A3B4FS01</accession>
<evidence type="ECO:0000313" key="8">
    <source>
        <dbReference type="Ensembl" id="ENSPNYP00000012398.1"/>
    </source>
</evidence>
<keyword evidence="4" id="KW-0862">Zinc</keyword>
<evidence type="ECO:0000256" key="1">
    <source>
        <dbReference type="ARBA" id="ARBA00022723"/>
    </source>
</evidence>
<dbReference type="Ensembl" id="ENSPNYT00000012702.1">
    <property type="protein sequence ID" value="ENSPNYP00000012398.1"/>
    <property type="gene ID" value="ENSPNYG00000009399.1"/>
</dbReference>
<evidence type="ECO:0000256" key="3">
    <source>
        <dbReference type="ARBA" id="ARBA00022771"/>
    </source>
</evidence>
<keyword evidence="6" id="KW-0732">Signal</keyword>
<dbReference type="SMART" id="SM00355">
    <property type="entry name" value="ZnF_C2H2"/>
    <property type="match status" value="4"/>
</dbReference>
<dbReference type="Gene3D" id="3.30.160.60">
    <property type="entry name" value="Classic Zinc Finger"/>
    <property type="match status" value="4"/>
</dbReference>
<dbReference type="InterPro" id="IPR013087">
    <property type="entry name" value="Znf_C2H2_type"/>
</dbReference>
<keyword evidence="3 5" id="KW-0863">Zinc-finger</keyword>
<name>A0A3B4FS01_9CICH</name>
<keyword evidence="1" id="KW-0479">Metal-binding</keyword>
<feature type="domain" description="C2H2-type" evidence="7">
    <location>
        <begin position="107"/>
        <end position="132"/>
    </location>
</feature>
<dbReference type="GO" id="GO:0008270">
    <property type="term" value="F:zinc ion binding"/>
    <property type="evidence" value="ECO:0007669"/>
    <property type="project" value="UniProtKB-KW"/>
</dbReference>
<organism evidence="8">
    <name type="scientific">Pundamilia nyererei</name>
    <dbReference type="NCBI Taxonomy" id="303518"/>
    <lineage>
        <taxon>Eukaryota</taxon>
        <taxon>Metazoa</taxon>
        <taxon>Chordata</taxon>
        <taxon>Craniata</taxon>
        <taxon>Vertebrata</taxon>
        <taxon>Euteleostomi</taxon>
        <taxon>Actinopterygii</taxon>
        <taxon>Neopterygii</taxon>
        <taxon>Teleostei</taxon>
        <taxon>Neoteleostei</taxon>
        <taxon>Acanthomorphata</taxon>
        <taxon>Ovalentaria</taxon>
        <taxon>Cichlomorphae</taxon>
        <taxon>Cichliformes</taxon>
        <taxon>Cichlidae</taxon>
        <taxon>African cichlids</taxon>
        <taxon>Pseudocrenilabrinae</taxon>
        <taxon>Haplochromini</taxon>
        <taxon>Pundamilia</taxon>
    </lineage>
</organism>
<dbReference type="InterPro" id="IPR036236">
    <property type="entry name" value="Znf_C2H2_sf"/>
</dbReference>
<evidence type="ECO:0000256" key="6">
    <source>
        <dbReference type="SAM" id="SignalP"/>
    </source>
</evidence>
<dbReference type="PROSITE" id="PS50157">
    <property type="entry name" value="ZINC_FINGER_C2H2_2"/>
    <property type="match status" value="4"/>
</dbReference>
<dbReference type="PANTHER" id="PTHR23226">
    <property type="entry name" value="ZINC FINGER AND SCAN DOMAIN-CONTAINING"/>
    <property type="match status" value="1"/>
</dbReference>
<dbReference type="AlphaFoldDB" id="A0A3B4FS01"/>
<feature type="chain" id="PRO_5017471579" description="C2H2-type domain-containing protein" evidence="6">
    <location>
        <begin position="36"/>
        <end position="229"/>
    </location>
</feature>
<protein>
    <recommendedName>
        <fullName evidence="7">C2H2-type domain-containing protein</fullName>
    </recommendedName>
</protein>
<dbReference type="PROSITE" id="PS00028">
    <property type="entry name" value="ZINC_FINGER_C2H2_1"/>
    <property type="match status" value="3"/>
</dbReference>
<reference evidence="8" key="1">
    <citation type="submission" date="2023-09" db="UniProtKB">
        <authorList>
            <consortium name="Ensembl"/>
        </authorList>
    </citation>
    <scope>IDENTIFICATION</scope>
</reference>
<dbReference type="STRING" id="303518.ENSPNYP00000012398"/>
<dbReference type="GeneTree" id="ENSGT01030000234576"/>
<evidence type="ECO:0000259" key="7">
    <source>
        <dbReference type="PROSITE" id="PS50157"/>
    </source>
</evidence>
<evidence type="ECO:0000256" key="2">
    <source>
        <dbReference type="ARBA" id="ARBA00022737"/>
    </source>
</evidence>
<dbReference type="FunFam" id="3.30.160.60:FF:000295">
    <property type="entry name" value="zinc finger protein 19"/>
    <property type="match status" value="1"/>
</dbReference>
<dbReference type="Pfam" id="PF00096">
    <property type="entry name" value="zf-C2H2"/>
    <property type="match status" value="2"/>
</dbReference>
<dbReference type="SUPFAM" id="SSF57667">
    <property type="entry name" value="beta-beta-alpha zinc fingers"/>
    <property type="match status" value="2"/>
</dbReference>